<sequence length="132" mass="14764">MDSIKLYLLTFFVFFLVDIVWLGMVSKNIYSKYLGHLMSPNVNWVAAIVFYLLFIGGLVFFVIQPALLKGSLQYAILVGGFFGLIAYGTYDLTNLATLKDWPIMITVIDLAWGTFLNAATAGITYVVAQKFL</sequence>
<accession>A0A383TF90</accession>
<keyword evidence="1" id="KW-1133">Transmembrane helix</keyword>
<dbReference type="InterPro" id="IPR018687">
    <property type="entry name" value="DUF2177_membr"/>
</dbReference>
<evidence type="ECO:0008006" key="4">
    <source>
        <dbReference type="Google" id="ProtNLM"/>
    </source>
</evidence>
<evidence type="ECO:0000313" key="2">
    <source>
        <dbReference type="EMBL" id="SYZ78537.1"/>
    </source>
</evidence>
<evidence type="ECO:0000256" key="1">
    <source>
        <dbReference type="SAM" id="Phobius"/>
    </source>
</evidence>
<keyword evidence="1" id="KW-0812">Transmembrane</keyword>
<feature type="transmembrane region" description="Helical" evidence="1">
    <location>
        <begin position="110"/>
        <end position="128"/>
    </location>
</feature>
<feature type="transmembrane region" description="Helical" evidence="1">
    <location>
        <begin position="44"/>
        <end position="63"/>
    </location>
</feature>
<keyword evidence="1" id="KW-0472">Membrane</keyword>
<dbReference type="EMBL" id="UNRR01000018">
    <property type="protein sequence ID" value="SYZ78537.1"/>
    <property type="molecule type" value="Genomic_DNA"/>
</dbReference>
<name>A0A383TF90_9LACT</name>
<gene>
    <name evidence="2" type="ORF">TART1_1321</name>
</gene>
<feature type="transmembrane region" description="Helical" evidence="1">
    <location>
        <begin position="72"/>
        <end position="90"/>
    </location>
</feature>
<evidence type="ECO:0000313" key="3">
    <source>
        <dbReference type="Proteomes" id="UP000262072"/>
    </source>
</evidence>
<reference evidence="3" key="1">
    <citation type="submission" date="2018-05" db="EMBL/GenBank/DDBJ databases">
        <authorList>
            <person name="Strepis N."/>
        </authorList>
    </citation>
    <scope>NUCLEOTIDE SEQUENCE [LARGE SCALE GENOMIC DNA]</scope>
</reference>
<dbReference type="OrthoDB" id="166547at2"/>
<protein>
    <recommendedName>
        <fullName evidence="4">DUF2177 family protein</fullName>
    </recommendedName>
</protein>
<feature type="transmembrane region" description="Helical" evidence="1">
    <location>
        <begin position="7"/>
        <end position="24"/>
    </location>
</feature>
<proteinExistence type="predicted"/>
<organism evidence="2 3">
    <name type="scientific">Trichococcus shcherbakoviae</name>
    <dbReference type="NCBI Taxonomy" id="2094020"/>
    <lineage>
        <taxon>Bacteria</taxon>
        <taxon>Bacillati</taxon>
        <taxon>Bacillota</taxon>
        <taxon>Bacilli</taxon>
        <taxon>Lactobacillales</taxon>
        <taxon>Carnobacteriaceae</taxon>
        <taxon>Trichococcus</taxon>
    </lineage>
</organism>
<dbReference type="Proteomes" id="UP000262072">
    <property type="component" value="Unassembled WGS sequence"/>
</dbReference>
<dbReference type="Pfam" id="PF09945">
    <property type="entry name" value="DUF2177"/>
    <property type="match status" value="1"/>
</dbReference>
<dbReference type="RefSeq" id="WP_119093063.1">
    <property type="nucleotide sequence ID" value="NZ_UNRR01000018.1"/>
</dbReference>
<dbReference type="AlphaFoldDB" id="A0A383TF90"/>